<dbReference type="Pfam" id="PF14496">
    <property type="entry name" value="NEL"/>
    <property type="match status" value="1"/>
</dbReference>
<dbReference type="EMBL" id="VOSW01000146">
    <property type="protein sequence ID" value="KAE8754108.1"/>
    <property type="molecule type" value="Genomic_DNA"/>
</dbReference>
<keyword evidence="6 11" id="KW-0808">Transferase</keyword>
<evidence type="ECO:0000256" key="1">
    <source>
        <dbReference type="ARBA" id="ARBA00004192"/>
    </source>
</evidence>
<evidence type="ECO:0000256" key="5">
    <source>
        <dbReference type="ARBA" id="ARBA00022614"/>
    </source>
</evidence>
<dbReference type="PANTHER" id="PTHR47114">
    <property type="match status" value="1"/>
</dbReference>
<dbReference type="GO" id="GO:0030430">
    <property type="term" value="C:host cell cytoplasm"/>
    <property type="evidence" value="ECO:0007669"/>
    <property type="project" value="UniProtKB-SubCell"/>
</dbReference>
<comment type="similarity">
    <text evidence="3 11">Belongs to the LRR-containing bacterial E3 ligase family.</text>
</comment>
<feature type="region of interest" description="Disordered" evidence="12">
    <location>
        <begin position="57"/>
        <end position="80"/>
    </location>
</feature>
<keyword evidence="8 11" id="KW-0833">Ubl conjugation pathway</keyword>
<dbReference type="GO" id="GO:0005576">
    <property type="term" value="C:extracellular region"/>
    <property type="evidence" value="ECO:0007669"/>
    <property type="project" value="UniProtKB-SubCell"/>
</dbReference>
<evidence type="ECO:0000259" key="13">
    <source>
        <dbReference type="PROSITE" id="PS52053"/>
    </source>
</evidence>
<evidence type="ECO:0000256" key="2">
    <source>
        <dbReference type="ARBA" id="ARBA00004613"/>
    </source>
</evidence>
<reference evidence="14 15" key="1">
    <citation type="journal article" date="2020" name="Int. J. Syst. Evol. Microbiol.">
        <title>Paraburkholderia madseniana sp. nov., a phenolic acid-degrading bacterium isolated from acidic forest soil.</title>
        <authorList>
            <person name="Wilhelm R.C."/>
            <person name="Murphy S.J.L."/>
            <person name="Feriancek N.M."/>
            <person name="Karasz D.C."/>
            <person name="DeRito C.M."/>
            <person name="Newman J.D."/>
            <person name="Buckley D.H."/>
        </authorList>
    </citation>
    <scope>NUCLEOTIDE SEQUENCE [LARGE SCALE GENOMIC DNA]</scope>
    <source>
        <strain evidence="14 15">RP11</strain>
    </source>
</reference>
<evidence type="ECO:0000256" key="10">
    <source>
        <dbReference type="ARBA" id="ARBA00023200"/>
    </source>
</evidence>
<dbReference type="InterPro" id="IPR001611">
    <property type="entry name" value="Leu-rich_rpt"/>
</dbReference>
<dbReference type="InterPro" id="IPR029487">
    <property type="entry name" value="NEL_dom"/>
</dbReference>
<evidence type="ECO:0000256" key="9">
    <source>
        <dbReference type="ARBA" id="ARBA00022843"/>
    </source>
</evidence>
<proteinExistence type="inferred from homology"/>
<evidence type="ECO:0000256" key="6">
    <source>
        <dbReference type="ARBA" id="ARBA00022679"/>
    </source>
</evidence>
<dbReference type="Gene3D" id="3.80.10.10">
    <property type="entry name" value="Ribonuclease Inhibitor"/>
    <property type="match status" value="1"/>
</dbReference>
<dbReference type="Gene3D" id="1.20.1270.130">
    <property type="entry name" value="Shigella T3SS effector IpaH domain"/>
    <property type="match status" value="1"/>
</dbReference>
<comment type="PTM">
    <text evidence="11">Ubiquitinated in the presence of host E1 ubiquitin-activating enzyme, E2 ubiquitin-conjugating enzyme and ubiquitin.</text>
</comment>
<dbReference type="OrthoDB" id="8727280at2"/>
<feature type="active site" description="Glycyl thioester intermediate" evidence="11">
    <location>
        <position position="516"/>
    </location>
</feature>
<dbReference type="GO" id="GO:0004842">
    <property type="term" value="F:ubiquitin-protein transferase activity"/>
    <property type="evidence" value="ECO:0007669"/>
    <property type="project" value="UniProtKB-UniRule"/>
</dbReference>
<evidence type="ECO:0000313" key="15">
    <source>
        <dbReference type="Proteomes" id="UP000463700"/>
    </source>
</evidence>
<evidence type="ECO:0000256" key="11">
    <source>
        <dbReference type="PROSITE-ProRule" id="PRU01398"/>
    </source>
</evidence>
<evidence type="ECO:0000256" key="7">
    <source>
        <dbReference type="ARBA" id="ARBA00022737"/>
    </source>
</evidence>
<dbReference type="Pfam" id="PF13855">
    <property type="entry name" value="LRR_8"/>
    <property type="match status" value="1"/>
</dbReference>
<evidence type="ECO:0000256" key="12">
    <source>
        <dbReference type="SAM" id="MobiDB-lite"/>
    </source>
</evidence>
<sequence length="711" mass="77795">MRVSEGTSEEAVSGQGADGRPDLAEASHPPALAFRERESAGNAMLSRLTRLTSRLENRSTATARSASHVPQSFADAASPERSLCHVSDGNIASRGRASADGVPLAHQGRADLVPFTGFMDALRAWRDGVPPDQAFSARRACNQIEACYRDKSPALYLQNLRLSSLPDLLGQLDWLTDLNVNGSELLSLPDSIGRLHRLDKLSAERNALTALPESLGELCALTDLYVRGNGLLSLPDSIGRLHRLERLDVSGNALTALPESLADMHALTHLDVAGNELTLLPDWIEQLHRLEGLDASGNGLTTLPDVFGELRVLTCLDVASNQLTSLPDSIGQLHLLETLEAEGNGLTALPDVLGELHTLTCLDVSWNQLTSLPSSHMNLQPTCTVYLTGNPISRAVLQDIQAAAAECGPRIDFCIRDEASVDNPVSPLVQAVTEWAPQARSSGDEAFSGWHAFDDEANAPSFTQLLERLSHTADAQNPMTRMDLQRRVADLLQGMRHDADLRAQCFMMAGEALGTCGDRVALGFQNLEHAVVNRRAERGELSGTQVLALGRQLFRQETLQQIAREKVASLRTVDEIEVYLAYQVQLRETLDLPGRNREMLYFACSQVSAQDLEEAKSRVRALEGGPQMVTFLAGYGPWQKALQRSHAHDFNGMTKPFHDELEALGERTEEMTSGAYKDALDDVAQRKAQAEQDWYQLMTSANLAAHERRFP</sequence>
<dbReference type="SMART" id="SM00364">
    <property type="entry name" value="LRR_BAC"/>
    <property type="match status" value="9"/>
</dbReference>
<dbReference type="Proteomes" id="UP000463700">
    <property type="component" value="Unassembled WGS sequence"/>
</dbReference>
<dbReference type="Pfam" id="PF13516">
    <property type="entry name" value="LRR_6"/>
    <property type="match status" value="1"/>
</dbReference>
<keyword evidence="4 11" id="KW-0964">Secreted</keyword>
<dbReference type="PROSITE" id="PS52053">
    <property type="entry name" value="NEL"/>
    <property type="match status" value="1"/>
</dbReference>
<comment type="subcellular location">
    <subcellularLocation>
        <location evidence="1">Host cytoplasm</location>
    </subcellularLocation>
    <subcellularLocation>
        <location evidence="2">Secreted</location>
    </subcellularLocation>
</comment>
<name>A0A6N6W2L5_9BURK</name>
<accession>A0A6N6W2L5</accession>
<evidence type="ECO:0000256" key="3">
    <source>
        <dbReference type="ARBA" id="ARBA00009868"/>
    </source>
</evidence>
<feature type="domain" description="NEL" evidence="13">
    <location>
        <begin position="427"/>
        <end position="711"/>
    </location>
</feature>
<dbReference type="SUPFAM" id="SSF52047">
    <property type="entry name" value="RNI-like"/>
    <property type="match status" value="1"/>
</dbReference>
<organism evidence="14 15">
    <name type="scientific">Paraburkholderia madseniana</name>
    <dbReference type="NCBI Taxonomy" id="2599607"/>
    <lineage>
        <taxon>Bacteria</taxon>
        <taxon>Pseudomonadati</taxon>
        <taxon>Pseudomonadota</taxon>
        <taxon>Betaproteobacteria</taxon>
        <taxon>Burkholderiales</taxon>
        <taxon>Burkholderiaceae</taxon>
        <taxon>Paraburkholderia</taxon>
    </lineage>
</organism>
<evidence type="ECO:0000256" key="8">
    <source>
        <dbReference type="ARBA" id="ARBA00022786"/>
    </source>
</evidence>
<evidence type="ECO:0000256" key="4">
    <source>
        <dbReference type="ARBA" id="ARBA00022525"/>
    </source>
</evidence>
<evidence type="ECO:0000313" key="14">
    <source>
        <dbReference type="EMBL" id="KAE8754108.1"/>
    </source>
</evidence>
<comment type="caution">
    <text evidence="14">The sequence shown here is derived from an EMBL/GenBank/DDBJ whole genome shotgun (WGS) entry which is preliminary data.</text>
</comment>
<dbReference type="AlphaFoldDB" id="A0A6N6W2L5"/>
<keyword evidence="5" id="KW-0433">Leucine-rich repeat</keyword>
<dbReference type="InterPro" id="IPR051071">
    <property type="entry name" value="LRR-bact_E3_ubiq_ligases"/>
</dbReference>
<dbReference type="PANTHER" id="PTHR47114:SF2">
    <property type="entry name" value="OLIGODENDROCYTE-MYELIN GLYCOPROTEIN"/>
    <property type="match status" value="1"/>
</dbReference>
<keyword evidence="9 11" id="KW-0832">Ubl conjugation</keyword>
<dbReference type="InterPro" id="IPR003591">
    <property type="entry name" value="Leu-rich_rpt_typical-subtyp"/>
</dbReference>
<keyword evidence="7" id="KW-0677">Repeat</keyword>
<feature type="compositionally biased region" description="Polar residues" evidence="12">
    <location>
        <begin position="61"/>
        <end position="70"/>
    </location>
</feature>
<protein>
    <recommendedName>
        <fullName evidence="13">NEL domain-containing protein</fullName>
    </recommendedName>
</protein>
<gene>
    <name evidence="14" type="ORF">FSO04_41515</name>
</gene>
<dbReference type="GO" id="GO:0016567">
    <property type="term" value="P:protein ubiquitination"/>
    <property type="evidence" value="ECO:0007669"/>
    <property type="project" value="InterPro"/>
</dbReference>
<dbReference type="SMART" id="SM00369">
    <property type="entry name" value="LRR_TYP"/>
    <property type="match status" value="6"/>
</dbReference>
<feature type="region of interest" description="Disordered" evidence="12">
    <location>
        <begin position="1"/>
        <end position="31"/>
    </location>
</feature>
<dbReference type="Gene3D" id="1.20.58.360">
    <property type="entry name" value="Shigella T3SS effector IpaH defines"/>
    <property type="match status" value="1"/>
</dbReference>
<dbReference type="InterPro" id="IPR032675">
    <property type="entry name" value="LRR_dom_sf"/>
</dbReference>
<keyword evidence="10 11" id="KW-1035">Host cytoplasm</keyword>